<evidence type="ECO:0000313" key="2">
    <source>
        <dbReference type="Proteomes" id="UP000216752"/>
    </source>
</evidence>
<protein>
    <submittedName>
        <fullName evidence="1">Uncharacterized protein</fullName>
    </submittedName>
</protein>
<gene>
    <name evidence="1" type="ORF">SPSIL_008650</name>
</gene>
<keyword evidence="2" id="KW-1185">Reference proteome</keyword>
<sequence length="64" mass="7549">MSISRTVQALQRESRIAVHWAQLAKETTRNRERKDYKKRSGRHKKQAEGFQAILTALLRKEGVW</sequence>
<dbReference type="RefSeq" id="WP_094607768.1">
    <property type="nucleotide sequence ID" value="NZ_CP155573.1"/>
</dbReference>
<proteinExistence type="predicted"/>
<dbReference type="Proteomes" id="UP000216752">
    <property type="component" value="Chromosome"/>
</dbReference>
<evidence type="ECO:0000313" key="1">
    <source>
        <dbReference type="EMBL" id="XFO64756.1"/>
    </source>
</evidence>
<name>A0ABZ3IGG2_9FIRM</name>
<dbReference type="EMBL" id="CP155573">
    <property type="protein sequence ID" value="XFO64756.1"/>
    <property type="molecule type" value="Genomic_DNA"/>
</dbReference>
<organism evidence="1 2">
    <name type="scientific">Sporomusa silvacetica DSM 10669</name>
    <dbReference type="NCBI Taxonomy" id="1123289"/>
    <lineage>
        <taxon>Bacteria</taxon>
        <taxon>Bacillati</taxon>
        <taxon>Bacillota</taxon>
        <taxon>Negativicutes</taxon>
        <taxon>Selenomonadales</taxon>
        <taxon>Sporomusaceae</taxon>
        <taxon>Sporomusa</taxon>
    </lineage>
</organism>
<accession>A0ABZ3IGG2</accession>
<reference evidence="1" key="1">
    <citation type="submission" date="2024-05" db="EMBL/GenBank/DDBJ databases">
        <title>Isolation and characterization of Sporomusa carbonis sp. nov., a carboxydotrophic hydrogenogen in the genus of Sporomusa isolated from a charcoal burning pile.</title>
        <authorList>
            <person name="Boeer T."/>
            <person name="Rosenbaum F."/>
            <person name="Eysell L."/>
            <person name="Mueller V."/>
            <person name="Daniel R."/>
            <person name="Poehlein A."/>
        </authorList>
    </citation>
    <scope>NUCLEOTIDE SEQUENCE [LARGE SCALE GENOMIC DNA]</scope>
    <source>
        <strain evidence="1">DSM 10669</strain>
    </source>
</reference>